<comment type="caution">
    <text evidence="2">The sequence shown here is derived from an EMBL/GenBank/DDBJ whole genome shotgun (WGS) entry which is preliminary data.</text>
</comment>
<evidence type="ECO:0000313" key="3">
    <source>
        <dbReference type="Proteomes" id="UP000237846"/>
    </source>
</evidence>
<dbReference type="Proteomes" id="UP000237846">
    <property type="component" value="Unassembled WGS sequence"/>
</dbReference>
<dbReference type="InterPro" id="IPR032710">
    <property type="entry name" value="NTF2-like_dom_sf"/>
</dbReference>
<dbReference type="Pfam" id="PF12680">
    <property type="entry name" value="SnoaL_2"/>
    <property type="match status" value="1"/>
</dbReference>
<dbReference type="AlphaFoldDB" id="A0A2T0Q780"/>
<proteinExistence type="predicted"/>
<dbReference type="InterPro" id="IPR037401">
    <property type="entry name" value="SnoaL-like"/>
</dbReference>
<accession>A0A2T0Q780</accession>
<dbReference type="RefSeq" id="WP_106244385.1">
    <property type="nucleotide sequence ID" value="NZ_PVZC01000003.1"/>
</dbReference>
<keyword evidence="3" id="KW-1185">Reference proteome</keyword>
<gene>
    <name evidence="2" type="ORF">CLV72_103245</name>
</gene>
<evidence type="ECO:0000313" key="2">
    <source>
        <dbReference type="EMBL" id="PRX99641.1"/>
    </source>
</evidence>
<dbReference type="OrthoDB" id="3681559at2"/>
<dbReference type="Gene3D" id="3.10.450.50">
    <property type="match status" value="1"/>
</dbReference>
<dbReference type="SUPFAM" id="SSF54427">
    <property type="entry name" value="NTF2-like"/>
    <property type="match status" value="1"/>
</dbReference>
<protein>
    <recommendedName>
        <fullName evidence="1">SnoaL-like domain-containing protein</fullName>
    </recommendedName>
</protein>
<evidence type="ECO:0000259" key="1">
    <source>
        <dbReference type="Pfam" id="PF12680"/>
    </source>
</evidence>
<feature type="domain" description="SnoaL-like" evidence="1">
    <location>
        <begin position="21"/>
        <end position="126"/>
    </location>
</feature>
<sequence>MPAAASAAIAPREVFERLSLALVAGTTATDADLWAEDVVVETPFAPPGRPRRIEGRSAFLAFAGPSARALPVRFDECRPRAVHDTADPEVIVVEYELAGTVTTTGRRARASFVGVLRARGGRVAEWREYQDTAAMAAALGGHPS</sequence>
<organism evidence="2 3">
    <name type="scientific">Allonocardiopsis opalescens</name>
    <dbReference type="NCBI Taxonomy" id="1144618"/>
    <lineage>
        <taxon>Bacteria</taxon>
        <taxon>Bacillati</taxon>
        <taxon>Actinomycetota</taxon>
        <taxon>Actinomycetes</taxon>
        <taxon>Streptosporangiales</taxon>
        <taxon>Allonocardiopsis</taxon>
    </lineage>
</organism>
<dbReference type="EMBL" id="PVZC01000003">
    <property type="protein sequence ID" value="PRX99641.1"/>
    <property type="molecule type" value="Genomic_DNA"/>
</dbReference>
<reference evidence="2 3" key="1">
    <citation type="submission" date="2018-03" db="EMBL/GenBank/DDBJ databases">
        <title>Genomic Encyclopedia of Archaeal and Bacterial Type Strains, Phase II (KMG-II): from individual species to whole genera.</title>
        <authorList>
            <person name="Goeker M."/>
        </authorList>
    </citation>
    <scope>NUCLEOTIDE SEQUENCE [LARGE SCALE GENOMIC DNA]</scope>
    <source>
        <strain evidence="2 3">DSM 45601</strain>
    </source>
</reference>
<name>A0A2T0Q780_9ACTN</name>